<keyword evidence="1" id="KW-1133">Transmembrane helix</keyword>
<feature type="transmembrane region" description="Helical" evidence="1">
    <location>
        <begin position="12"/>
        <end position="33"/>
    </location>
</feature>
<reference evidence="2" key="1">
    <citation type="submission" date="2021-03" db="EMBL/GenBank/DDBJ databases">
        <title>Antimicrobial resistance genes in bacteria isolated from Japanese honey, and their potential for conferring macrolide and lincosamide resistance in the American foulbrood pathogen Paenibacillus larvae.</title>
        <authorList>
            <person name="Okamoto M."/>
            <person name="Kumagai M."/>
            <person name="Kanamori H."/>
            <person name="Takamatsu D."/>
        </authorList>
    </citation>
    <scope>NUCLEOTIDE SEQUENCE</scope>
    <source>
        <strain evidence="2">J2TS6</strain>
    </source>
</reference>
<comment type="caution">
    <text evidence="2">The sequence shown here is derived from an EMBL/GenBank/DDBJ whole genome shotgun (WGS) entry which is preliminary data.</text>
</comment>
<organism evidence="2 3">
    <name type="scientific">Paenibacillus albilobatus</name>
    <dbReference type="NCBI Taxonomy" id="2716884"/>
    <lineage>
        <taxon>Bacteria</taxon>
        <taxon>Bacillati</taxon>
        <taxon>Bacillota</taxon>
        <taxon>Bacilli</taxon>
        <taxon>Bacillales</taxon>
        <taxon>Paenibacillaceae</taxon>
        <taxon>Paenibacillus</taxon>
    </lineage>
</organism>
<evidence type="ECO:0000313" key="3">
    <source>
        <dbReference type="Proteomes" id="UP000679779"/>
    </source>
</evidence>
<dbReference type="EMBL" id="BORQ01000001">
    <property type="protein sequence ID" value="GIO29347.1"/>
    <property type="molecule type" value="Genomic_DNA"/>
</dbReference>
<accession>A0A919XEG1</accession>
<dbReference type="SUPFAM" id="SSF69304">
    <property type="entry name" value="Tricorn protease N-terminal domain"/>
    <property type="match status" value="1"/>
</dbReference>
<keyword evidence="1" id="KW-0812">Transmembrane</keyword>
<evidence type="ECO:0000256" key="1">
    <source>
        <dbReference type="SAM" id="Phobius"/>
    </source>
</evidence>
<gene>
    <name evidence="2" type="ORF">J2TS6_04880</name>
</gene>
<dbReference type="AlphaFoldDB" id="A0A919XEG1"/>
<dbReference type="Proteomes" id="UP000679779">
    <property type="component" value="Unassembled WGS sequence"/>
</dbReference>
<protein>
    <submittedName>
        <fullName evidence="2">Uncharacterized protein</fullName>
    </submittedName>
</protein>
<proteinExistence type="predicted"/>
<evidence type="ECO:0000313" key="2">
    <source>
        <dbReference type="EMBL" id="GIO29347.1"/>
    </source>
</evidence>
<keyword evidence="3" id="KW-1185">Reference proteome</keyword>
<keyword evidence="1" id="KW-0472">Membrane</keyword>
<dbReference type="RefSeq" id="WP_160038195.1">
    <property type="nucleotide sequence ID" value="NZ_BORQ01000001.1"/>
</dbReference>
<name>A0A919XEG1_9BACL</name>
<sequence length="380" mass="42014">MSKLGSRRRYPFLRIVWLAAFMGFVTAAFLGMVELYTHSLNKEKTVVMDPALFAEPPMAGFRVESVVKQQISEQVKQAQLLPTSNALLYWLKDIRSADGTGLHFIDLATGGSEVYQPNEPVQNAIASADGTKAVYITYSVGDVPYIVYYDIVQKKIIRSWQDWPLPIAMPDDRHSLELLGLDILLRDLDTGQTRTVARLSSSGTDIPKNDLSMVKWVASPDQSRIYVSLPSIGQPDQGVLLSIVPASGDVSKLAEGEVYDFSTLGSGSLLVSGRMNGQEGIFKWDGQQGLRLVKQGSFQNVAANTNGDGAAYSMRTADGQFKLMAARVKGDRLVDETTVYSDPGYVRMLQWKKDEPVLVCMAENISGTYVYQFRFGNRKP</sequence>